<dbReference type="SUPFAM" id="SSF53850">
    <property type="entry name" value="Periplasmic binding protein-like II"/>
    <property type="match status" value="1"/>
</dbReference>
<comment type="caution">
    <text evidence="6">The sequence shown here is derived from an EMBL/GenBank/DDBJ whole genome shotgun (WGS) entry which is preliminary data.</text>
</comment>
<dbReference type="PANTHER" id="PTHR30126">
    <property type="entry name" value="HTH-TYPE TRANSCRIPTIONAL REGULATOR"/>
    <property type="match status" value="1"/>
</dbReference>
<dbReference type="Gene3D" id="3.40.190.290">
    <property type="match status" value="1"/>
</dbReference>
<keyword evidence="2" id="KW-0805">Transcription regulation</keyword>
<accession>A0A420WYZ0</accession>
<sequence length="324" mass="36005">MTQPALLNRLTFRQLQVFQTVYRQHSYSRAAAELGLTQPAVSAQIRQLEQALGQSLFKYAGKTLHVLPPADALAESIGTIFSEVASLQMALSRLTGTLRGELNIAAVSTAQYIVPHILARFRARYPEVRLRLRVVNRNEALAHLAERCDDLVIMGMAPEDSDLTFMPILHNDLLPIVWPGHPLLQAEQPGLAAFTRYQVLMREPGSGTRLALETFTRQQQLALDHTLELGTSEAIKQGVMARLGVAVLPRVAVQLELQSGLLATPKLPGFPLRHAWGVVQHRERYPTPVTEAFMQLLRELLPELEQLFSDSLAPRSDATFSCLP</sequence>
<dbReference type="EMBL" id="RBIN01000003">
    <property type="protein sequence ID" value="RKR06398.1"/>
    <property type="molecule type" value="Genomic_DNA"/>
</dbReference>
<evidence type="ECO:0000256" key="1">
    <source>
        <dbReference type="ARBA" id="ARBA00009437"/>
    </source>
</evidence>
<organism evidence="6 7">
    <name type="scientific">Kushneria sinocarnis</name>
    <dbReference type="NCBI Taxonomy" id="595502"/>
    <lineage>
        <taxon>Bacteria</taxon>
        <taxon>Pseudomonadati</taxon>
        <taxon>Pseudomonadota</taxon>
        <taxon>Gammaproteobacteria</taxon>
        <taxon>Oceanospirillales</taxon>
        <taxon>Halomonadaceae</taxon>
        <taxon>Kushneria</taxon>
    </lineage>
</organism>
<feature type="domain" description="HTH lysR-type" evidence="5">
    <location>
        <begin position="10"/>
        <end position="67"/>
    </location>
</feature>
<dbReference type="InterPro" id="IPR036388">
    <property type="entry name" value="WH-like_DNA-bd_sf"/>
</dbReference>
<name>A0A420WYZ0_9GAMM</name>
<dbReference type="PROSITE" id="PS50931">
    <property type="entry name" value="HTH_LYSR"/>
    <property type="match status" value="1"/>
</dbReference>
<keyword evidence="7" id="KW-1185">Reference proteome</keyword>
<protein>
    <submittedName>
        <fullName evidence="6">DNA-binding transcriptional LysR family regulator</fullName>
    </submittedName>
</protein>
<dbReference type="Pfam" id="PF03466">
    <property type="entry name" value="LysR_substrate"/>
    <property type="match status" value="1"/>
</dbReference>
<dbReference type="InterPro" id="IPR000847">
    <property type="entry name" value="LysR_HTH_N"/>
</dbReference>
<dbReference type="InterPro" id="IPR005119">
    <property type="entry name" value="LysR_subst-bd"/>
</dbReference>
<evidence type="ECO:0000256" key="3">
    <source>
        <dbReference type="ARBA" id="ARBA00023125"/>
    </source>
</evidence>
<dbReference type="RefSeq" id="WP_121172308.1">
    <property type="nucleotide sequence ID" value="NZ_RBIN01000003.1"/>
</dbReference>
<evidence type="ECO:0000259" key="5">
    <source>
        <dbReference type="PROSITE" id="PS50931"/>
    </source>
</evidence>
<dbReference type="Pfam" id="PF00126">
    <property type="entry name" value="HTH_1"/>
    <property type="match status" value="1"/>
</dbReference>
<reference evidence="6 7" key="1">
    <citation type="submission" date="2018-10" db="EMBL/GenBank/DDBJ databases">
        <title>Genomic Encyclopedia of Type Strains, Phase IV (KMG-IV): sequencing the most valuable type-strain genomes for metagenomic binning, comparative biology and taxonomic classification.</title>
        <authorList>
            <person name="Goeker M."/>
        </authorList>
    </citation>
    <scope>NUCLEOTIDE SEQUENCE [LARGE SCALE GENOMIC DNA]</scope>
    <source>
        <strain evidence="6 7">DSM 23229</strain>
    </source>
</reference>
<dbReference type="SUPFAM" id="SSF46785">
    <property type="entry name" value="Winged helix' DNA-binding domain"/>
    <property type="match status" value="1"/>
</dbReference>
<evidence type="ECO:0000313" key="6">
    <source>
        <dbReference type="EMBL" id="RKR06398.1"/>
    </source>
</evidence>
<dbReference type="GO" id="GO:0000976">
    <property type="term" value="F:transcription cis-regulatory region binding"/>
    <property type="evidence" value="ECO:0007669"/>
    <property type="project" value="TreeGrafter"/>
</dbReference>
<dbReference type="AlphaFoldDB" id="A0A420WYZ0"/>
<proteinExistence type="inferred from homology"/>
<dbReference type="Gene3D" id="1.10.10.10">
    <property type="entry name" value="Winged helix-like DNA-binding domain superfamily/Winged helix DNA-binding domain"/>
    <property type="match status" value="1"/>
</dbReference>
<evidence type="ECO:0000313" key="7">
    <source>
        <dbReference type="Proteomes" id="UP000281975"/>
    </source>
</evidence>
<dbReference type="Proteomes" id="UP000281975">
    <property type="component" value="Unassembled WGS sequence"/>
</dbReference>
<dbReference type="GO" id="GO:0003700">
    <property type="term" value="F:DNA-binding transcription factor activity"/>
    <property type="evidence" value="ECO:0007669"/>
    <property type="project" value="InterPro"/>
</dbReference>
<dbReference type="PRINTS" id="PR00039">
    <property type="entry name" value="HTHLYSR"/>
</dbReference>
<evidence type="ECO:0000256" key="2">
    <source>
        <dbReference type="ARBA" id="ARBA00023015"/>
    </source>
</evidence>
<dbReference type="InterPro" id="IPR036390">
    <property type="entry name" value="WH_DNA-bd_sf"/>
</dbReference>
<evidence type="ECO:0000256" key="4">
    <source>
        <dbReference type="ARBA" id="ARBA00023163"/>
    </source>
</evidence>
<gene>
    <name evidence="6" type="ORF">C7446_1341</name>
</gene>
<keyword evidence="3 6" id="KW-0238">DNA-binding</keyword>
<dbReference type="PANTHER" id="PTHR30126:SF5">
    <property type="entry name" value="HTH-TYPE TRANSCRIPTIONAL ACTIVATOR CMPR"/>
    <property type="match status" value="1"/>
</dbReference>
<comment type="similarity">
    <text evidence="1">Belongs to the LysR transcriptional regulatory family.</text>
</comment>
<dbReference type="OrthoDB" id="9785745at2"/>
<keyword evidence="4" id="KW-0804">Transcription</keyword>